<evidence type="ECO:0000256" key="3">
    <source>
        <dbReference type="ARBA" id="ARBA00022723"/>
    </source>
</evidence>
<dbReference type="PRINTS" id="PR00385">
    <property type="entry name" value="P450"/>
</dbReference>
<dbReference type="InterPro" id="IPR001128">
    <property type="entry name" value="Cyt_P450"/>
</dbReference>
<reference evidence="7" key="1">
    <citation type="submission" date="2021-02" db="EMBL/GenBank/DDBJ databases">
        <authorList>
            <person name="Nowell W R."/>
        </authorList>
    </citation>
    <scope>NUCLEOTIDE SEQUENCE</scope>
</reference>
<evidence type="ECO:0000313" key="8">
    <source>
        <dbReference type="Proteomes" id="UP000663844"/>
    </source>
</evidence>
<dbReference type="GO" id="GO:0005789">
    <property type="term" value="C:endoplasmic reticulum membrane"/>
    <property type="evidence" value="ECO:0007669"/>
    <property type="project" value="UniProtKB-SubCell"/>
</dbReference>
<evidence type="ECO:0000256" key="2">
    <source>
        <dbReference type="ARBA" id="ARBA00010617"/>
    </source>
</evidence>
<dbReference type="PRINTS" id="PR00465">
    <property type="entry name" value="EP450IV"/>
</dbReference>
<evidence type="ECO:0000256" key="6">
    <source>
        <dbReference type="ARBA" id="ARBA00023136"/>
    </source>
</evidence>
<dbReference type="GO" id="GO:0020037">
    <property type="term" value="F:heme binding"/>
    <property type="evidence" value="ECO:0007669"/>
    <property type="project" value="InterPro"/>
</dbReference>
<dbReference type="InterPro" id="IPR050196">
    <property type="entry name" value="Cytochrome_P450_Monoox"/>
</dbReference>
<feature type="non-terminal residue" evidence="7">
    <location>
        <position position="1"/>
    </location>
</feature>
<protein>
    <recommendedName>
        <fullName evidence="9">Cytochrome P450</fullName>
    </recommendedName>
</protein>
<sequence>MMPAHPQVQRKLHAEMDRVFGDDCDRPCTIEDLNELEYLECVIKESLRLYPSVPFIAREIQEDFVYHDHKLLRGTTAVIFIYYIHRDPKHFPDPERFDPDRFLPENSIGRSPSAFIRFSADS</sequence>
<name>A0A820SAW0_9BILA</name>
<organism evidence="7 8">
    <name type="scientific">Adineta steineri</name>
    <dbReference type="NCBI Taxonomy" id="433720"/>
    <lineage>
        <taxon>Eukaryota</taxon>
        <taxon>Metazoa</taxon>
        <taxon>Spiralia</taxon>
        <taxon>Gnathifera</taxon>
        <taxon>Rotifera</taxon>
        <taxon>Eurotatoria</taxon>
        <taxon>Bdelloidea</taxon>
        <taxon>Adinetida</taxon>
        <taxon>Adinetidae</taxon>
        <taxon>Adineta</taxon>
    </lineage>
</organism>
<dbReference type="AlphaFoldDB" id="A0A820SAW0"/>
<comment type="caution">
    <text evidence="7">The sequence shown here is derived from an EMBL/GenBank/DDBJ whole genome shotgun (WGS) entry which is preliminary data.</text>
</comment>
<keyword evidence="6" id="KW-0472">Membrane</keyword>
<evidence type="ECO:0000256" key="1">
    <source>
        <dbReference type="ARBA" id="ARBA00004586"/>
    </source>
</evidence>
<gene>
    <name evidence="7" type="ORF">OXD698_LOCUS54527</name>
</gene>
<dbReference type="InterPro" id="IPR002403">
    <property type="entry name" value="Cyt_P450_E_grp-IV"/>
</dbReference>
<evidence type="ECO:0000256" key="5">
    <source>
        <dbReference type="ARBA" id="ARBA00023004"/>
    </source>
</evidence>
<evidence type="ECO:0008006" key="9">
    <source>
        <dbReference type="Google" id="ProtNLM"/>
    </source>
</evidence>
<dbReference type="Pfam" id="PF00067">
    <property type="entry name" value="p450"/>
    <property type="match status" value="1"/>
</dbReference>
<dbReference type="GO" id="GO:0016705">
    <property type="term" value="F:oxidoreductase activity, acting on paired donors, with incorporation or reduction of molecular oxygen"/>
    <property type="evidence" value="ECO:0007669"/>
    <property type="project" value="InterPro"/>
</dbReference>
<evidence type="ECO:0000256" key="4">
    <source>
        <dbReference type="ARBA" id="ARBA00022824"/>
    </source>
</evidence>
<proteinExistence type="inferred from homology"/>
<dbReference type="SUPFAM" id="SSF48264">
    <property type="entry name" value="Cytochrome P450"/>
    <property type="match status" value="1"/>
</dbReference>
<dbReference type="PANTHER" id="PTHR24291:SF189">
    <property type="entry name" value="CYTOCHROME P450 4C3-RELATED"/>
    <property type="match status" value="1"/>
</dbReference>
<dbReference type="Proteomes" id="UP000663844">
    <property type="component" value="Unassembled WGS sequence"/>
</dbReference>
<keyword evidence="3" id="KW-0479">Metal-binding</keyword>
<dbReference type="EMBL" id="CAJOAZ010033226">
    <property type="protein sequence ID" value="CAF4453267.1"/>
    <property type="molecule type" value="Genomic_DNA"/>
</dbReference>
<dbReference type="InterPro" id="IPR036396">
    <property type="entry name" value="Cyt_P450_sf"/>
</dbReference>
<dbReference type="GO" id="GO:0004497">
    <property type="term" value="F:monooxygenase activity"/>
    <property type="evidence" value="ECO:0007669"/>
    <property type="project" value="InterPro"/>
</dbReference>
<feature type="non-terminal residue" evidence="7">
    <location>
        <position position="122"/>
    </location>
</feature>
<keyword evidence="5" id="KW-0408">Iron</keyword>
<keyword evidence="4" id="KW-0256">Endoplasmic reticulum</keyword>
<comment type="subcellular location">
    <subcellularLocation>
        <location evidence="1">Endoplasmic reticulum membrane</location>
    </subcellularLocation>
</comment>
<dbReference type="PANTHER" id="PTHR24291">
    <property type="entry name" value="CYTOCHROME P450 FAMILY 4"/>
    <property type="match status" value="1"/>
</dbReference>
<comment type="similarity">
    <text evidence="2">Belongs to the cytochrome P450 family.</text>
</comment>
<evidence type="ECO:0000313" key="7">
    <source>
        <dbReference type="EMBL" id="CAF4453267.1"/>
    </source>
</evidence>
<dbReference type="GO" id="GO:0005506">
    <property type="term" value="F:iron ion binding"/>
    <property type="evidence" value="ECO:0007669"/>
    <property type="project" value="InterPro"/>
</dbReference>
<accession>A0A820SAW0</accession>
<dbReference type="Gene3D" id="1.10.630.10">
    <property type="entry name" value="Cytochrome P450"/>
    <property type="match status" value="1"/>
</dbReference>